<dbReference type="NCBIfam" id="TIGR00319">
    <property type="entry name" value="desulf_FeS4"/>
    <property type="match status" value="1"/>
</dbReference>
<dbReference type="Gene3D" id="2.20.28.100">
    <property type="entry name" value="Desulphoferrodoxin, N-terminal domain"/>
    <property type="match status" value="1"/>
</dbReference>
<evidence type="ECO:0000256" key="4">
    <source>
        <dbReference type="ARBA" id="ARBA00014839"/>
    </source>
</evidence>
<feature type="binding site" evidence="12">
    <location>
        <position position="12"/>
    </location>
    <ligand>
        <name>Fe cation</name>
        <dbReference type="ChEBI" id="CHEBI:24875"/>
        <label>1</label>
    </ligand>
</feature>
<keyword evidence="7" id="KW-0249">Electron transport</keyword>
<reference evidence="16" key="1">
    <citation type="submission" date="2017-02" db="EMBL/GenBank/DDBJ databases">
        <authorList>
            <person name="Varghese N."/>
            <person name="Submissions S."/>
        </authorList>
    </citation>
    <scope>NUCLEOTIDE SEQUENCE [LARGE SCALE GENOMIC DNA]</scope>
    <source>
        <strain evidence="16">ATCC BAA-73</strain>
    </source>
</reference>
<gene>
    <name evidence="15" type="ORF">SAMN02745118_02303</name>
</gene>
<organism evidence="15 16">
    <name type="scientific">Selenihalanaerobacter shriftii</name>
    <dbReference type="NCBI Taxonomy" id="142842"/>
    <lineage>
        <taxon>Bacteria</taxon>
        <taxon>Bacillati</taxon>
        <taxon>Bacillota</taxon>
        <taxon>Clostridia</taxon>
        <taxon>Halanaerobiales</taxon>
        <taxon>Halobacteroidaceae</taxon>
        <taxon>Selenihalanaerobacter</taxon>
    </lineage>
</organism>
<feature type="binding site" evidence="12">
    <location>
        <position position="9"/>
    </location>
    <ligand>
        <name>Fe cation</name>
        <dbReference type="ChEBI" id="CHEBI:24875"/>
        <label>1</label>
    </ligand>
</feature>
<dbReference type="InterPro" id="IPR036073">
    <property type="entry name" value="Desulfoferrodoxin_Fe-bd_dom_sf"/>
</dbReference>
<dbReference type="AlphaFoldDB" id="A0A1T4PT74"/>
<keyword evidence="5" id="KW-0813">Transport</keyword>
<evidence type="ECO:0000256" key="3">
    <source>
        <dbReference type="ARBA" id="ARBA00012679"/>
    </source>
</evidence>
<feature type="binding site" evidence="12">
    <location>
        <position position="119"/>
    </location>
    <ligand>
        <name>Fe cation</name>
        <dbReference type="ChEBI" id="CHEBI:24875"/>
        <label>2</label>
        <note>catalytic</note>
    </ligand>
</feature>
<evidence type="ECO:0000256" key="7">
    <source>
        <dbReference type="ARBA" id="ARBA00022982"/>
    </source>
</evidence>
<keyword evidence="16" id="KW-1185">Reference proteome</keyword>
<dbReference type="SUPFAM" id="SSF49367">
    <property type="entry name" value="Superoxide reductase-like"/>
    <property type="match status" value="1"/>
</dbReference>
<evidence type="ECO:0000259" key="13">
    <source>
        <dbReference type="Pfam" id="PF01880"/>
    </source>
</evidence>
<dbReference type="PANTHER" id="PTHR36541:SF1">
    <property type="entry name" value="SUPEROXIDE REDUCTASE-RELATED"/>
    <property type="match status" value="1"/>
</dbReference>
<dbReference type="CDD" id="cd00974">
    <property type="entry name" value="DSRD"/>
    <property type="match status" value="1"/>
</dbReference>
<dbReference type="STRING" id="142842.SAMN02745118_02303"/>
<feature type="domain" description="Desulfoferrodoxin ferrous iron-binding" evidence="13">
    <location>
        <begin position="41"/>
        <end position="123"/>
    </location>
</feature>
<dbReference type="InterPro" id="IPR038094">
    <property type="entry name" value="Desulfoferrodoxin_N_sf"/>
</dbReference>
<comment type="cofactor">
    <cofactor evidence="12">
        <name>Fe(3+)</name>
        <dbReference type="ChEBI" id="CHEBI:29034"/>
    </cofactor>
    <text evidence="12">Binds 1 Fe(3+) ion per subunit. The iron ion 1 is coordinated via 4 cysteine residues.</text>
</comment>
<dbReference type="InterPro" id="IPR004462">
    <property type="entry name" value="Desulfoferrodoxin_N"/>
</dbReference>
<comment type="cofactor">
    <cofactor evidence="12">
        <name>Fe(2+)</name>
        <dbReference type="ChEBI" id="CHEBI:29033"/>
    </cofactor>
    <text evidence="12">Binds 1 Fe(2+) ion per subunit. The iron ion 2 is coordinated via four histidines and one cysteine residue.</text>
</comment>
<dbReference type="EMBL" id="FUWM01000021">
    <property type="protein sequence ID" value="SJZ94755.1"/>
    <property type="molecule type" value="Genomic_DNA"/>
</dbReference>
<evidence type="ECO:0000256" key="10">
    <source>
        <dbReference type="ARBA" id="ARBA00031398"/>
    </source>
</evidence>
<evidence type="ECO:0000256" key="9">
    <source>
        <dbReference type="ARBA" id="ARBA00024690"/>
    </source>
</evidence>
<evidence type="ECO:0000256" key="1">
    <source>
        <dbReference type="ARBA" id="ARBA00001973"/>
    </source>
</evidence>
<feature type="binding site" evidence="12">
    <location>
        <position position="28"/>
    </location>
    <ligand>
        <name>Fe cation</name>
        <dbReference type="ChEBI" id="CHEBI:24875"/>
        <label>1</label>
    </ligand>
</feature>
<sequence>MKIRDIYKCNICGNVVELVQEGAPALVCCGEDMEKLEVQTAEAATEKHVPVIKEIDSGIEVIIGSSLHPMEEDHLIRFIEVLTEDRVLRAELETGQEPVVQFDVDKEDIITVREFCNLHGLWKA</sequence>
<dbReference type="InterPro" id="IPR002742">
    <property type="entry name" value="Desulfoferrodoxin_Fe-bd_dom"/>
</dbReference>
<evidence type="ECO:0000259" key="14">
    <source>
        <dbReference type="Pfam" id="PF06397"/>
    </source>
</evidence>
<protein>
    <recommendedName>
        <fullName evidence="4">Desulfoferrodoxin</fullName>
        <ecNumber evidence="3">1.15.1.2</ecNumber>
    </recommendedName>
    <alternativeName>
        <fullName evidence="10">Superoxide reductase</fullName>
    </alternativeName>
</protein>
<dbReference type="Pfam" id="PF01880">
    <property type="entry name" value="Desulfoferrodox"/>
    <property type="match status" value="1"/>
</dbReference>
<comment type="similarity">
    <text evidence="2">Belongs to the desulfoferrodoxin family.</text>
</comment>
<dbReference type="EC" id="1.15.1.2" evidence="3"/>
<feature type="domain" description="Desulfoferrodoxin N-terminal" evidence="14">
    <location>
        <begin position="5"/>
        <end position="36"/>
    </location>
</feature>
<proteinExistence type="inferred from homology"/>
<evidence type="ECO:0000256" key="2">
    <source>
        <dbReference type="ARBA" id="ARBA00005941"/>
    </source>
</evidence>
<dbReference type="PANTHER" id="PTHR36541">
    <property type="entry name" value="SUPEROXIDE REDUCTASE-RELATED"/>
    <property type="match status" value="1"/>
</dbReference>
<name>A0A1T4PT74_9FIRM</name>
<evidence type="ECO:0000256" key="11">
    <source>
        <dbReference type="ARBA" id="ARBA00047448"/>
    </source>
</evidence>
<evidence type="ECO:0000313" key="16">
    <source>
        <dbReference type="Proteomes" id="UP000190625"/>
    </source>
</evidence>
<dbReference type="GO" id="GO:0019430">
    <property type="term" value="P:removal of superoxide radicals"/>
    <property type="evidence" value="ECO:0007669"/>
    <property type="project" value="InterPro"/>
</dbReference>
<dbReference type="InterPro" id="IPR004793">
    <property type="entry name" value="Desulfoferrodoxin_rbo"/>
</dbReference>
<comment type="catalytic activity">
    <reaction evidence="11">
        <text>reduced [rubredoxin] + superoxide + 2 H(+) = oxidized [rubredoxin] + H2O2</text>
        <dbReference type="Rhea" id="RHEA:21324"/>
        <dbReference type="Rhea" id="RHEA-COMP:10302"/>
        <dbReference type="Rhea" id="RHEA-COMP:10303"/>
        <dbReference type="ChEBI" id="CHEBI:15378"/>
        <dbReference type="ChEBI" id="CHEBI:16240"/>
        <dbReference type="ChEBI" id="CHEBI:18421"/>
        <dbReference type="ChEBI" id="CHEBI:29033"/>
        <dbReference type="ChEBI" id="CHEBI:29034"/>
        <dbReference type="EC" id="1.15.1.2"/>
    </reaction>
</comment>
<keyword evidence="8 12" id="KW-0408">Iron</keyword>
<feature type="binding site" evidence="12">
    <location>
        <position position="116"/>
    </location>
    <ligand>
        <name>Fe cation</name>
        <dbReference type="ChEBI" id="CHEBI:24875"/>
        <label>2</label>
        <note>catalytic</note>
    </ligand>
</feature>
<feature type="binding site" evidence="12">
    <location>
        <position position="48"/>
    </location>
    <ligand>
        <name>Fe cation</name>
        <dbReference type="ChEBI" id="CHEBI:24875"/>
        <label>1</label>
    </ligand>
</feature>
<dbReference type="SUPFAM" id="SSF57802">
    <property type="entry name" value="Rubredoxin-like"/>
    <property type="match status" value="1"/>
</dbReference>
<feature type="binding site" evidence="12">
    <location>
        <position position="29"/>
    </location>
    <ligand>
        <name>Fe cation</name>
        <dbReference type="ChEBI" id="CHEBI:24875"/>
        <label>1</label>
    </ligand>
</feature>
<dbReference type="Pfam" id="PF06397">
    <property type="entry name" value="Desulfoferrod_N"/>
    <property type="match status" value="1"/>
</dbReference>
<dbReference type="RefSeq" id="WP_078810736.1">
    <property type="nucleotide sequence ID" value="NZ_FUWM01000021.1"/>
</dbReference>
<dbReference type="NCBIfam" id="TIGR00320">
    <property type="entry name" value="dfx_rbo"/>
    <property type="match status" value="1"/>
</dbReference>
<evidence type="ECO:0000256" key="8">
    <source>
        <dbReference type="ARBA" id="ARBA00023004"/>
    </source>
</evidence>
<comment type="function">
    <text evidence="9">Catalyzes the one-electron reduction of superoxide anion radical to hydrogen peroxide at a nonheme ferrous iron center. Plays a fundamental role in case of oxidative stress via its superoxide detoxification activity.</text>
</comment>
<dbReference type="GO" id="GO:0005506">
    <property type="term" value="F:iron ion binding"/>
    <property type="evidence" value="ECO:0007669"/>
    <property type="project" value="InterPro"/>
</dbReference>
<dbReference type="Proteomes" id="UP000190625">
    <property type="component" value="Unassembled WGS sequence"/>
</dbReference>
<dbReference type="InterPro" id="IPR051233">
    <property type="entry name" value="Desulfoferrodoxin_SOR"/>
</dbReference>
<feature type="binding site" evidence="12">
    <location>
        <position position="74"/>
    </location>
    <ligand>
        <name>Fe cation</name>
        <dbReference type="ChEBI" id="CHEBI:24875"/>
        <label>1</label>
    </ligand>
</feature>
<dbReference type="NCBIfam" id="TIGR00332">
    <property type="entry name" value="neela_ferrous"/>
    <property type="match status" value="1"/>
</dbReference>
<dbReference type="GO" id="GO:0050605">
    <property type="term" value="F:superoxide reductase activity"/>
    <property type="evidence" value="ECO:0007669"/>
    <property type="project" value="UniProtKB-EC"/>
</dbReference>
<accession>A0A1T4PT74</accession>
<evidence type="ECO:0000256" key="6">
    <source>
        <dbReference type="ARBA" id="ARBA00022723"/>
    </source>
</evidence>
<comment type="cofactor">
    <cofactor evidence="1">
        <name>Cu(2+)</name>
        <dbReference type="ChEBI" id="CHEBI:29036"/>
    </cofactor>
</comment>
<feature type="binding site" evidence="12">
    <location>
        <position position="68"/>
    </location>
    <ligand>
        <name>Fe cation</name>
        <dbReference type="ChEBI" id="CHEBI:24875"/>
        <label>1</label>
    </ligand>
</feature>
<evidence type="ECO:0000256" key="5">
    <source>
        <dbReference type="ARBA" id="ARBA00022448"/>
    </source>
</evidence>
<dbReference type="Gene3D" id="2.60.40.730">
    <property type="entry name" value="SOR catalytic domain"/>
    <property type="match status" value="1"/>
</dbReference>
<evidence type="ECO:0000256" key="12">
    <source>
        <dbReference type="PIRSR" id="PIRSR604793-1"/>
    </source>
</evidence>
<keyword evidence="6 12" id="KW-0479">Metal-binding</keyword>
<evidence type="ECO:0000313" key="15">
    <source>
        <dbReference type="EMBL" id="SJZ94755.1"/>
    </source>
</evidence>